<comment type="caution">
    <text evidence="2">The sequence shown here is derived from an EMBL/GenBank/DDBJ whole genome shotgun (WGS) entry which is preliminary data.</text>
</comment>
<dbReference type="Proteomes" id="UP001190700">
    <property type="component" value="Unassembled WGS sequence"/>
</dbReference>
<dbReference type="Gene3D" id="3.80.10.10">
    <property type="entry name" value="Ribonuclease Inhibitor"/>
    <property type="match status" value="1"/>
</dbReference>
<gene>
    <name evidence="2" type="ORF">CYMTET_41441</name>
</gene>
<dbReference type="AlphaFoldDB" id="A0AAE0C609"/>
<name>A0AAE0C609_9CHLO</name>
<evidence type="ECO:0000256" key="1">
    <source>
        <dbReference type="ARBA" id="ARBA00004430"/>
    </source>
</evidence>
<dbReference type="InterPro" id="IPR032675">
    <property type="entry name" value="LRR_dom_sf"/>
</dbReference>
<comment type="subcellular location">
    <subcellularLocation>
        <location evidence="1">Cytoplasm</location>
        <location evidence="1">Cytoskeleton</location>
        <location evidence="1">Cilium axoneme</location>
    </subcellularLocation>
</comment>
<accession>A0AAE0C609</accession>
<evidence type="ECO:0000313" key="3">
    <source>
        <dbReference type="Proteomes" id="UP001190700"/>
    </source>
</evidence>
<proteinExistence type="predicted"/>
<organism evidence="2 3">
    <name type="scientific">Cymbomonas tetramitiformis</name>
    <dbReference type="NCBI Taxonomy" id="36881"/>
    <lineage>
        <taxon>Eukaryota</taxon>
        <taxon>Viridiplantae</taxon>
        <taxon>Chlorophyta</taxon>
        <taxon>Pyramimonadophyceae</taxon>
        <taxon>Pyramimonadales</taxon>
        <taxon>Pyramimonadaceae</taxon>
        <taxon>Cymbomonas</taxon>
    </lineage>
</organism>
<sequence length="561" mass="65278">MAYLMDLPTLGVYVYPRLRYNDLLALRQTCRAARNCADLKREIVTSRMRRLIPFTVPDLDEVAVVLEQDTHFRAPPCRRKTDYDVVTDQRWCISDNVSSDFVRVYMQDVPSYVDALRNELGPRFDELRTLRRAERISLSPQFCATFVRRLVCVKAEMPCAIPFDAYVQQVLIQCLPILTNLRVLDISFGRWQKFCLTPETTCALKAAIANCQGLDQISLHGIPAGFCNDARWASVTSLRLSLVDDTHMLRLESLPQLIELHVRAIRSECTLELLNHLTELRTLLLESDLQPRSIGSTKRRLPSTLLNLRQLTLIGYTGVDLELFESYPRLMDLRLDNCRGTDRVLKCVKLNGRLAKLQHFHMESWTHKLTRFNIIYLPCVRTLRVLTLDTSMYFTDECAEMLRDATSLDTLKLMYLRRLKNLDFVAGMRCLRSVTLKHLRDLQDYDALLRVRTLQYLHAAIDDGFARCQALYAHPTLRTLVLLGTNDYVVYDILRRIAHPCVLDHITLTRAQMHYVFPRLTSMVMRHISRIRLDVREDVCYMSYECEKEDQMSEEEQERNV</sequence>
<keyword evidence="3" id="KW-1185">Reference proteome</keyword>
<evidence type="ECO:0000313" key="2">
    <source>
        <dbReference type="EMBL" id="KAK3249116.1"/>
    </source>
</evidence>
<protein>
    <submittedName>
        <fullName evidence="2">Uncharacterized protein</fullName>
    </submittedName>
</protein>
<dbReference type="SUPFAM" id="SSF52058">
    <property type="entry name" value="L domain-like"/>
    <property type="match status" value="1"/>
</dbReference>
<reference evidence="2 3" key="1">
    <citation type="journal article" date="2015" name="Genome Biol. Evol.">
        <title>Comparative Genomics of a Bacterivorous Green Alga Reveals Evolutionary Causalities and Consequences of Phago-Mixotrophic Mode of Nutrition.</title>
        <authorList>
            <person name="Burns J.A."/>
            <person name="Paasch A."/>
            <person name="Narechania A."/>
            <person name="Kim E."/>
        </authorList>
    </citation>
    <scope>NUCLEOTIDE SEQUENCE [LARGE SCALE GENOMIC DNA]</scope>
    <source>
        <strain evidence="2 3">PLY_AMNH</strain>
    </source>
</reference>
<dbReference type="GO" id="GO:0005930">
    <property type="term" value="C:axoneme"/>
    <property type="evidence" value="ECO:0007669"/>
    <property type="project" value="UniProtKB-SubCell"/>
</dbReference>
<dbReference type="EMBL" id="LGRX02027574">
    <property type="protein sequence ID" value="KAK3249116.1"/>
    <property type="molecule type" value="Genomic_DNA"/>
</dbReference>